<evidence type="ECO:0000313" key="5">
    <source>
        <dbReference type="Proteomes" id="UP000002881"/>
    </source>
</evidence>
<evidence type="ECO:0000259" key="2">
    <source>
        <dbReference type="Pfam" id="PF01855"/>
    </source>
</evidence>
<dbReference type="Gene3D" id="3.40.50.920">
    <property type="match status" value="1"/>
</dbReference>
<proteinExistence type="predicted"/>
<name>I2F564_9BACT</name>
<evidence type="ECO:0000259" key="3">
    <source>
        <dbReference type="Pfam" id="PF17147"/>
    </source>
</evidence>
<dbReference type="STRING" id="660470.Theba_1379"/>
<dbReference type="Pfam" id="PF17147">
    <property type="entry name" value="PFOR_II"/>
    <property type="match status" value="1"/>
</dbReference>
<dbReference type="InterPro" id="IPR033412">
    <property type="entry name" value="PFOR_II"/>
</dbReference>
<dbReference type="CDD" id="cd07034">
    <property type="entry name" value="TPP_PYR_PFOR_IOR-alpha_like"/>
    <property type="match status" value="1"/>
</dbReference>
<sequence length="352" mass="38882">MAEKIMVKGNEAMAEAAVRAGCRLYFGYPITPQSEFTEYMARRMPEVDGVFLQSESEVAAVNMVYGAACTGHRVMTSTSSPGFSLMQEGVSYIAGAKLPAVFVNVVRGGPGLGDIQPAQSDYFQSTKGGGHGDYHLIVLAPGSIQEAVDLMETAFRLADNYRVPVMMLADGMLGQMMEPVVFPEFVKLEEINDHSSWALRGADGREPHKVTSFDIDPVRLEEMNTETHKVYEKIRSKEIRFETHDLEDADYILVGYGTMGRILGSVVKTARKQGIKVGLFRPVSLWPFPYDELKKAARGKKFCTVVEMSTGQMVEDVRLSVEGSLPVHFYGRTGGMVPTPDEVFRELVRLIG</sequence>
<dbReference type="Pfam" id="PF01855">
    <property type="entry name" value="POR_N"/>
    <property type="match status" value="1"/>
</dbReference>
<keyword evidence="1" id="KW-0560">Oxidoreductase</keyword>
<dbReference type="PANTHER" id="PTHR43088:SF1">
    <property type="entry name" value="SUBUNIT OF PYRUVATE:FLAVODOXIN OXIDOREDUCTASE"/>
    <property type="match status" value="1"/>
</dbReference>
<feature type="domain" description="Pyruvate:ferredoxin oxidoreductase core" evidence="3">
    <location>
        <begin position="249"/>
        <end position="343"/>
    </location>
</feature>
<protein>
    <submittedName>
        <fullName evidence="4">2-oxoacid:ferredoxin oxidoreductase, alpha subunit</fullName>
    </submittedName>
</protein>
<dbReference type="KEGG" id="mpg:Theba_1379"/>
<reference evidence="4 5" key="1">
    <citation type="journal article" date="2012" name="Genome Biol. Evol.">
        <title>Genome Sequence of the Mesophilic Thermotogales Bacterium Mesotoga prima MesG1.Ag.4.2 Reveals the Largest Thermotogales Genome To Date.</title>
        <authorList>
            <person name="Zhaxybayeva O."/>
            <person name="Swithers K.S."/>
            <person name="Foght J."/>
            <person name="Green A.G."/>
            <person name="Bruce D."/>
            <person name="Detter C."/>
            <person name="Han S."/>
            <person name="Teshima H."/>
            <person name="Han J."/>
            <person name="Woyke T."/>
            <person name="Pitluck S."/>
            <person name="Nolan M."/>
            <person name="Ivanova N."/>
            <person name="Pati A."/>
            <person name="Land M.L."/>
            <person name="Dlutek M."/>
            <person name="Doolittle W.F."/>
            <person name="Noll K.M."/>
            <person name="Nesbo C.L."/>
        </authorList>
    </citation>
    <scope>NUCLEOTIDE SEQUENCE [LARGE SCALE GENOMIC DNA]</scope>
    <source>
        <strain evidence="5">mesG1.Ag.4.2</strain>
    </source>
</reference>
<evidence type="ECO:0000256" key="1">
    <source>
        <dbReference type="ARBA" id="ARBA00023002"/>
    </source>
</evidence>
<dbReference type="PANTHER" id="PTHR43088">
    <property type="entry name" value="SUBUNIT OF PYRUVATE:FLAVODOXIN OXIDOREDUCTASE-RELATED"/>
    <property type="match status" value="1"/>
</dbReference>
<gene>
    <name evidence="4" type="ORF">Theba_1379</name>
</gene>
<dbReference type="RefSeq" id="WP_014731013.1">
    <property type="nucleotide sequence ID" value="NC_017934.1"/>
</dbReference>
<dbReference type="Gene3D" id="3.40.50.970">
    <property type="match status" value="1"/>
</dbReference>
<dbReference type="NCBIfam" id="NF005507">
    <property type="entry name" value="PRK07119.1"/>
    <property type="match status" value="1"/>
</dbReference>
<dbReference type="InterPro" id="IPR002880">
    <property type="entry name" value="Pyrv_Fd/Flavodoxin_OxRdtase_N"/>
</dbReference>
<dbReference type="SUPFAM" id="SSF52922">
    <property type="entry name" value="TK C-terminal domain-like"/>
    <property type="match status" value="1"/>
</dbReference>
<dbReference type="SUPFAM" id="SSF52518">
    <property type="entry name" value="Thiamin diphosphate-binding fold (THDP-binding)"/>
    <property type="match status" value="1"/>
</dbReference>
<dbReference type="GeneID" id="87107182"/>
<feature type="domain" description="Pyruvate flavodoxin/ferredoxin oxidoreductase pyrimidine binding" evidence="2">
    <location>
        <begin position="15"/>
        <end position="198"/>
    </location>
</feature>
<accession>I2F564</accession>
<dbReference type="EMBL" id="CP003532">
    <property type="protein sequence ID" value="AFK07067.1"/>
    <property type="molecule type" value="Genomic_DNA"/>
</dbReference>
<dbReference type="InterPro" id="IPR029061">
    <property type="entry name" value="THDP-binding"/>
</dbReference>
<dbReference type="InterPro" id="IPR009014">
    <property type="entry name" value="Transketo_C/PFOR_II"/>
</dbReference>
<dbReference type="HOGENOM" id="CLU_017038_0_0_0"/>
<dbReference type="InterPro" id="IPR052368">
    <property type="entry name" value="2-oxoacid_oxidoreductase"/>
</dbReference>
<evidence type="ECO:0000313" key="4">
    <source>
        <dbReference type="EMBL" id="AFK07067.1"/>
    </source>
</evidence>
<organism evidence="4 5">
    <name type="scientific">Mesotoga prima MesG1.Ag.4.2</name>
    <dbReference type="NCBI Taxonomy" id="660470"/>
    <lineage>
        <taxon>Bacteria</taxon>
        <taxon>Thermotogati</taxon>
        <taxon>Thermotogota</taxon>
        <taxon>Thermotogae</taxon>
        <taxon>Kosmotogales</taxon>
        <taxon>Kosmotogaceae</taxon>
        <taxon>Mesotoga</taxon>
    </lineage>
</organism>
<dbReference type="AlphaFoldDB" id="I2F564"/>
<dbReference type="Proteomes" id="UP000002881">
    <property type="component" value="Chromosome"/>
</dbReference>
<dbReference type="eggNOG" id="COG0674">
    <property type="taxonomic scope" value="Bacteria"/>
</dbReference>
<dbReference type="GO" id="GO:0016491">
    <property type="term" value="F:oxidoreductase activity"/>
    <property type="evidence" value="ECO:0007669"/>
    <property type="project" value="UniProtKB-KW"/>
</dbReference>
<keyword evidence="5" id="KW-1185">Reference proteome</keyword>